<dbReference type="PANTHER" id="PTHR43179">
    <property type="entry name" value="RHAMNOSYLTRANSFERASE WBBL"/>
    <property type="match status" value="1"/>
</dbReference>
<dbReference type="OrthoDB" id="9771846at2"/>
<dbReference type="PANTHER" id="PTHR43179:SF7">
    <property type="entry name" value="RHAMNOSYLTRANSFERASE WBBL"/>
    <property type="match status" value="1"/>
</dbReference>
<dbReference type="PATRIC" id="fig|571913.6.peg.1794"/>
<organism evidence="2 3">
    <name type="scientific">Luteipulveratus mongoliensis</name>
    <dbReference type="NCBI Taxonomy" id="571913"/>
    <lineage>
        <taxon>Bacteria</taxon>
        <taxon>Bacillati</taxon>
        <taxon>Actinomycetota</taxon>
        <taxon>Actinomycetes</taxon>
        <taxon>Micrococcales</taxon>
        <taxon>Dermacoccaceae</taxon>
        <taxon>Luteipulveratus</taxon>
    </lineage>
</organism>
<name>A0A0K1JGT2_9MICO</name>
<keyword evidence="3" id="KW-1185">Reference proteome</keyword>
<evidence type="ECO:0000313" key="2">
    <source>
        <dbReference type="EMBL" id="AKU15924.1"/>
    </source>
</evidence>
<protein>
    <submittedName>
        <fullName evidence="2">Glycosyl transferase family 2</fullName>
    </submittedName>
</protein>
<dbReference type="GO" id="GO:0016740">
    <property type="term" value="F:transferase activity"/>
    <property type="evidence" value="ECO:0007669"/>
    <property type="project" value="UniProtKB-KW"/>
</dbReference>
<reference evidence="2 3" key="1">
    <citation type="submission" date="2015-03" db="EMBL/GenBank/DDBJ databases">
        <title>Luteipulveratus halotolerans sp. nov., a novel actinobacterium (Dermacoccaceae) from Sarawak, Malaysia.</title>
        <authorList>
            <person name="Juboi H."/>
            <person name="Basik A."/>
            <person name="Shamsul S.S."/>
            <person name="Arnold P."/>
            <person name="Schmitt E.K."/>
            <person name="Sanglier J.-J."/>
            <person name="Yeo T."/>
        </authorList>
    </citation>
    <scope>NUCLEOTIDE SEQUENCE [LARGE SCALE GENOMIC DNA]</scope>
    <source>
        <strain evidence="2 3">MN07-A0370</strain>
    </source>
</reference>
<dbReference type="SUPFAM" id="SSF53448">
    <property type="entry name" value="Nucleotide-diphospho-sugar transferases"/>
    <property type="match status" value="1"/>
</dbReference>
<dbReference type="Pfam" id="PF00535">
    <property type="entry name" value="Glycos_transf_2"/>
    <property type="match status" value="1"/>
</dbReference>
<dbReference type="Gene3D" id="3.90.550.10">
    <property type="entry name" value="Spore Coat Polysaccharide Biosynthesis Protein SpsA, Chain A"/>
    <property type="match status" value="1"/>
</dbReference>
<evidence type="ECO:0000259" key="1">
    <source>
        <dbReference type="Pfam" id="PF00535"/>
    </source>
</evidence>
<accession>A0A0K1JGT2</accession>
<dbReference type="EMBL" id="CP011112">
    <property type="protein sequence ID" value="AKU15924.1"/>
    <property type="molecule type" value="Genomic_DNA"/>
</dbReference>
<dbReference type="InterPro" id="IPR029044">
    <property type="entry name" value="Nucleotide-diphossugar_trans"/>
</dbReference>
<feature type="domain" description="Glycosyltransferase 2-like" evidence="1">
    <location>
        <begin position="8"/>
        <end position="135"/>
    </location>
</feature>
<keyword evidence="2" id="KW-0808">Transferase</keyword>
<evidence type="ECO:0000313" key="3">
    <source>
        <dbReference type="Proteomes" id="UP000066480"/>
    </source>
</evidence>
<dbReference type="KEGG" id="lmoi:VV02_08775"/>
<dbReference type="STRING" id="571913.VV02_08775"/>
<dbReference type="RefSeq" id="WP_052591004.1">
    <property type="nucleotide sequence ID" value="NZ_CP011112.1"/>
</dbReference>
<sequence>MTSRPEVTVVVVTYNSADLLPDLVASFPAGLEGVEARIVFVDNDSHDGSAEAAARLLPSAKVVETGRNGGYAAGINAGVAALGTADAVLILNADVRLGEGCVRELLRGLEVPGTGIAVPRLTNRHGELNHSMRREPGALRTLAETAVGARRLGRLWDVGEFVYDETRYDNEAITDWAEGSTQLISAECWAACGPWDESFFLYSEETEYGLRARDAGFVTRYVPTAHAVHLEGGSDSNPGMWALLSRNKVLLYRRRHGPVSSSMFYAFVVGREATRSALGHPTSRAALRMLLSRRRMREPAGPHSLRV</sequence>
<dbReference type="InterPro" id="IPR001173">
    <property type="entry name" value="Glyco_trans_2-like"/>
</dbReference>
<dbReference type="AlphaFoldDB" id="A0A0K1JGT2"/>
<gene>
    <name evidence="2" type="ORF">VV02_08775</name>
</gene>
<dbReference type="Proteomes" id="UP000066480">
    <property type="component" value="Chromosome"/>
</dbReference>
<proteinExistence type="predicted"/>